<evidence type="ECO:0000313" key="3">
    <source>
        <dbReference type="EMBL" id="VFQ89446.1"/>
    </source>
</evidence>
<dbReference type="OrthoDB" id="1934526at2759"/>
<keyword evidence="2" id="KW-0812">Transmembrane</keyword>
<feature type="region of interest" description="Disordered" evidence="1">
    <location>
        <begin position="173"/>
        <end position="195"/>
    </location>
</feature>
<dbReference type="PANTHER" id="PTHR36703">
    <property type="entry name" value="TRIACYLGLYCEROL LIPASE-LIKE PROTEIN"/>
    <property type="match status" value="1"/>
</dbReference>
<keyword evidence="2" id="KW-1133">Transmembrane helix</keyword>
<sequence length="205" mass="22859">MYRGFRLRQRFGTTGSSILSYFAAPQLRRKAQNSWAAVQDTYFSTKDIFENHKVVFTVSTSIASVATAWAGYLLREYHQSRIDQRLDSIEKSVKTKYDINDPEFKKLVSGGISVPACVATAGTTMIIGYGLGWRGGKWFANKKFKREQMKLLGQIKPRRWPLRLPLSRLRLRGSSGANAPETPPASGFTAAKSSGPACNCSQNRV</sequence>
<dbReference type="PANTHER" id="PTHR36703:SF1">
    <property type="entry name" value="TRIACYLGLYCEROL LIPASE-LIKE PROTEIN"/>
    <property type="match status" value="1"/>
</dbReference>
<reference evidence="3 4" key="1">
    <citation type="submission" date="2018-04" db="EMBL/GenBank/DDBJ databases">
        <authorList>
            <person name="Vogel A."/>
        </authorList>
    </citation>
    <scope>NUCLEOTIDE SEQUENCE [LARGE SCALE GENOMIC DNA]</scope>
</reference>
<accession>A0A484MN10</accession>
<keyword evidence="2" id="KW-0472">Membrane</keyword>
<protein>
    <submittedName>
        <fullName evidence="3">Uncharacterized protein</fullName>
    </submittedName>
</protein>
<dbReference type="AlphaFoldDB" id="A0A484MN10"/>
<dbReference type="Proteomes" id="UP000595140">
    <property type="component" value="Unassembled WGS sequence"/>
</dbReference>
<organism evidence="3 4">
    <name type="scientific">Cuscuta campestris</name>
    <dbReference type="NCBI Taxonomy" id="132261"/>
    <lineage>
        <taxon>Eukaryota</taxon>
        <taxon>Viridiplantae</taxon>
        <taxon>Streptophyta</taxon>
        <taxon>Embryophyta</taxon>
        <taxon>Tracheophyta</taxon>
        <taxon>Spermatophyta</taxon>
        <taxon>Magnoliopsida</taxon>
        <taxon>eudicotyledons</taxon>
        <taxon>Gunneridae</taxon>
        <taxon>Pentapetalae</taxon>
        <taxon>asterids</taxon>
        <taxon>lamiids</taxon>
        <taxon>Solanales</taxon>
        <taxon>Convolvulaceae</taxon>
        <taxon>Cuscuteae</taxon>
        <taxon>Cuscuta</taxon>
        <taxon>Cuscuta subgen. Grammica</taxon>
        <taxon>Cuscuta sect. Cleistogrammica</taxon>
    </lineage>
</organism>
<name>A0A484MN10_9ASTE</name>
<gene>
    <name evidence="3" type="ORF">CCAM_LOCUS31222</name>
</gene>
<evidence type="ECO:0000313" key="4">
    <source>
        <dbReference type="Proteomes" id="UP000595140"/>
    </source>
</evidence>
<evidence type="ECO:0000256" key="2">
    <source>
        <dbReference type="SAM" id="Phobius"/>
    </source>
</evidence>
<feature type="transmembrane region" description="Helical" evidence="2">
    <location>
        <begin position="112"/>
        <end position="133"/>
    </location>
</feature>
<dbReference type="EMBL" id="OOIL02003813">
    <property type="protein sequence ID" value="VFQ89446.1"/>
    <property type="molecule type" value="Genomic_DNA"/>
</dbReference>
<proteinExistence type="predicted"/>
<feature type="transmembrane region" description="Helical" evidence="2">
    <location>
        <begin position="54"/>
        <end position="74"/>
    </location>
</feature>
<evidence type="ECO:0000256" key="1">
    <source>
        <dbReference type="SAM" id="MobiDB-lite"/>
    </source>
</evidence>
<keyword evidence="4" id="KW-1185">Reference proteome</keyword>